<evidence type="ECO:0008006" key="3">
    <source>
        <dbReference type="Google" id="ProtNLM"/>
    </source>
</evidence>
<organism evidence="1 2">
    <name type="scientific">Mycena albidolilacea</name>
    <dbReference type="NCBI Taxonomy" id="1033008"/>
    <lineage>
        <taxon>Eukaryota</taxon>
        <taxon>Fungi</taxon>
        <taxon>Dikarya</taxon>
        <taxon>Basidiomycota</taxon>
        <taxon>Agaricomycotina</taxon>
        <taxon>Agaricomycetes</taxon>
        <taxon>Agaricomycetidae</taxon>
        <taxon>Agaricales</taxon>
        <taxon>Marasmiineae</taxon>
        <taxon>Mycenaceae</taxon>
        <taxon>Mycena</taxon>
    </lineage>
</organism>
<accession>A0AAD6ZL62</accession>
<keyword evidence="2" id="KW-1185">Reference proteome</keyword>
<protein>
    <recommendedName>
        <fullName evidence="3">Protein kinase domain-containing protein</fullName>
    </recommendedName>
</protein>
<comment type="caution">
    <text evidence="1">The sequence shown here is derived from an EMBL/GenBank/DDBJ whole genome shotgun (WGS) entry which is preliminary data.</text>
</comment>
<name>A0AAD6ZL62_9AGAR</name>
<dbReference type="SUPFAM" id="SSF56112">
    <property type="entry name" value="Protein kinase-like (PK-like)"/>
    <property type="match status" value="1"/>
</dbReference>
<reference evidence="1" key="1">
    <citation type="submission" date="2023-03" db="EMBL/GenBank/DDBJ databases">
        <title>Massive genome expansion in bonnet fungi (Mycena s.s.) driven by repeated elements and novel gene families across ecological guilds.</title>
        <authorList>
            <consortium name="Lawrence Berkeley National Laboratory"/>
            <person name="Harder C.B."/>
            <person name="Miyauchi S."/>
            <person name="Viragh M."/>
            <person name="Kuo A."/>
            <person name="Thoen E."/>
            <person name="Andreopoulos B."/>
            <person name="Lu D."/>
            <person name="Skrede I."/>
            <person name="Drula E."/>
            <person name="Henrissat B."/>
            <person name="Morin E."/>
            <person name="Kohler A."/>
            <person name="Barry K."/>
            <person name="LaButti K."/>
            <person name="Morin E."/>
            <person name="Salamov A."/>
            <person name="Lipzen A."/>
            <person name="Mereny Z."/>
            <person name="Hegedus B."/>
            <person name="Baldrian P."/>
            <person name="Stursova M."/>
            <person name="Weitz H."/>
            <person name="Taylor A."/>
            <person name="Grigoriev I.V."/>
            <person name="Nagy L.G."/>
            <person name="Martin F."/>
            <person name="Kauserud H."/>
        </authorList>
    </citation>
    <scope>NUCLEOTIDE SEQUENCE</scope>
    <source>
        <strain evidence="1">CBHHK002</strain>
    </source>
</reference>
<dbReference type="InterPro" id="IPR011009">
    <property type="entry name" value="Kinase-like_dom_sf"/>
</dbReference>
<dbReference type="EMBL" id="JARIHO010000042">
    <property type="protein sequence ID" value="KAJ7326452.1"/>
    <property type="molecule type" value="Genomic_DNA"/>
</dbReference>
<sequence length="619" mass="67813">MLDYMQCELTIAGAKGNSGLKFFPLFFPANIPLGYDNLVPSGCKEEHTRGILDGQEAVTTLPRPPVVSQAAALSGGDGPALGVGNSFPIWKEGGGGVRRGSKKTFRPYVLISNPEFPLAGAIGLFNHPVITSKSRSTATRAESVSSAELALPVTNGRQLRVVSREDDWVEAVKGRYGFDTVLLPAEDESGGPYRDIRCLLTLNRTPEQYDEAQETDTHKFHGKIYEAARFLAAAYVDGGGLCDGDPFPPAARTAIATLQHRNSGCAEDSLIYPDHTLALKVIAARRWEDPSPSSGGVSKESILLVGEDKTCLVMSKLRHLVDDIVQKGSYEYPNSSQQVPAGVRVLTQVWSQMASFRLSGDPAAWINKLYASSTSGKEYHCYFKLVSEETVAMSRCIATPSVSWVERLKSGVDPINIFYFFGSKMFNLTQAFWGKPAFRSPSFYLEVDPARRSCLLVNAGRNTGQILFDEVAGVGATGTALRSRAEKKILKFGAPRDILHEALIYEKLALCKNLAIPRYWGLYPLRAEPLEQLAIILEDVGVPIETSAMTPQQRFDLAHLIRQLHELGVHHHDVFGNTLIDKDGIIRLVDFGMGEMVPPGGICHNCDDRDSLIVLELEN</sequence>
<evidence type="ECO:0000313" key="2">
    <source>
        <dbReference type="Proteomes" id="UP001218218"/>
    </source>
</evidence>
<dbReference type="Proteomes" id="UP001218218">
    <property type="component" value="Unassembled WGS sequence"/>
</dbReference>
<gene>
    <name evidence="1" type="ORF">DFH08DRAFT_941074</name>
</gene>
<dbReference type="AlphaFoldDB" id="A0AAD6ZL62"/>
<evidence type="ECO:0000313" key="1">
    <source>
        <dbReference type="EMBL" id="KAJ7326452.1"/>
    </source>
</evidence>
<proteinExistence type="predicted"/>